<evidence type="ECO:0000256" key="14">
    <source>
        <dbReference type="PIRSR" id="PIRSR605027-3"/>
    </source>
</evidence>
<feature type="site" description="Interaction with galactose moiety of substrate glycoprotein" evidence="15">
    <location>
        <position position="198"/>
    </location>
</feature>
<evidence type="ECO:0000256" key="13">
    <source>
        <dbReference type="PIRSR" id="PIRSR605027-1"/>
    </source>
</evidence>
<evidence type="ECO:0000256" key="6">
    <source>
        <dbReference type="ARBA" id="ARBA00022723"/>
    </source>
</evidence>
<comment type="pathway">
    <text evidence="16">Protein modification; protein glycosylation.</text>
</comment>
<reference evidence="18 19" key="1">
    <citation type="submission" date="2018-04" db="EMBL/GenBank/DDBJ databases">
        <title>The genome of golden apple snail Pomacea canaliculata provides insight into stress tolerance and invasive adaptation.</title>
        <authorList>
            <person name="Liu C."/>
            <person name="Liu B."/>
            <person name="Ren Y."/>
            <person name="Zhang Y."/>
            <person name="Wang H."/>
            <person name="Li S."/>
            <person name="Jiang F."/>
            <person name="Yin L."/>
            <person name="Zhang G."/>
            <person name="Qian W."/>
            <person name="Fan W."/>
        </authorList>
    </citation>
    <scope>NUCLEOTIDE SEQUENCE [LARGE SCALE GENOMIC DNA]</scope>
    <source>
        <strain evidence="18">SZHN2017</strain>
        <tissue evidence="18">Muscle</tissue>
    </source>
</reference>
<feature type="signal peptide" evidence="17">
    <location>
        <begin position="1"/>
        <end position="23"/>
    </location>
</feature>
<dbReference type="EMBL" id="PZQS01000009">
    <property type="protein sequence ID" value="PVD25326.1"/>
    <property type="molecule type" value="Genomic_DNA"/>
</dbReference>
<dbReference type="UniPathway" id="UPA00378"/>
<dbReference type="Proteomes" id="UP000245119">
    <property type="component" value="Linkage Group LG9"/>
</dbReference>
<evidence type="ECO:0000313" key="18">
    <source>
        <dbReference type="EMBL" id="PVD25326.1"/>
    </source>
</evidence>
<keyword evidence="6 14" id="KW-0479">Metal-binding</keyword>
<dbReference type="CDD" id="cd00218">
    <property type="entry name" value="GlcAT-I"/>
    <property type="match status" value="1"/>
</dbReference>
<evidence type="ECO:0000256" key="2">
    <source>
        <dbReference type="ARBA" id="ARBA00007706"/>
    </source>
</evidence>
<keyword evidence="9" id="KW-0472">Membrane</keyword>
<dbReference type="AlphaFoldDB" id="A0A2T7NVZ6"/>
<evidence type="ECO:0000313" key="19">
    <source>
        <dbReference type="Proteomes" id="UP000245119"/>
    </source>
</evidence>
<proteinExistence type="inferred from homology"/>
<evidence type="ECO:0000256" key="8">
    <source>
        <dbReference type="ARBA" id="ARBA00022989"/>
    </source>
</evidence>
<evidence type="ECO:0000256" key="17">
    <source>
        <dbReference type="SAM" id="SignalP"/>
    </source>
</evidence>
<comment type="caution">
    <text evidence="18">The sequence shown here is derived from an EMBL/GenBank/DDBJ whole genome shotgun (WGS) entry which is preliminary data.</text>
</comment>
<keyword evidence="4 16" id="KW-0808">Transferase</keyword>
<dbReference type="GO" id="GO:0015018">
    <property type="term" value="F:galactosylgalactosylxylosylprotein 3-beta-glucuronosyltransferase activity"/>
    <property type="evidence" value="ECO:0007669"/>
    <property type="project" value="UniProtKB-UniRule"/>
</dbReference>
<keyword evidence="11 14" id="KW-0464">Manganese</keyword>
<comment type="subcellular location">
    <subcellularLocation>
        <location evidence="16">Golgi apparatus membrane</location>
        <topology evidence="16">Single-pass type II membrane protein</topology>
    </subcellularLocation>
    <subcellularLocation>
        <location evidence="1">Membrane</location>
        <topology evidence="1">Single-pass type II membrane protein</topology>
    </subcellularLocation>
</comment>
<comment type="catalytic activity">
    <reaction evidence="12 16">
        <text>3-O-(beta-D-galactosyl-(1-&gt;3)-beta-D-galactosyl-(1-&gt;4)-beta-D-xylosyl)-L-seryl-[protein] + UDP-alpha-D-glucuronate = 3-O-(beta-D-GlcA-(1-&gt;3)-beta-D-Gal-(1-&gt;3)-beta-D-Gal-(1-&gt;4)-beta-D-Xyl)-L-seryl-[protein] + UDP + H(+)</text>
        <dbReference type="Rhea" id="RHEA:24168"/>
        <dbReference type="Rhea" id="RHEA-COMP:12571"/>
        <dbReference type="Rhea" id="RHEA-COMP:12573"/>
        <dbReference type="ChEBI" id="CHEBI:15378"/>
        <dbReference type="ChEBI" id="CHEBI:58052"/>
        <dbReference type="ChEBI" id="CHEBI:58223"/>
        <dbReference type="ChEBI" id="CHEBI:132090"/>
        <dbReference type="ChEBI" id="CHEBI:132093"/>
        <dbReference type="EC" id="2.4.1.135"/>
    </reaction>
</comment>
<dbReference type="Gene3D" id="3.90.550.10">
    <property type="entry name" value="Spore Coat Polysaccharide Biosynthesis Protein SpsA, Chain A"/>
    <property type="match status" value="2"/>
</dbReference>
<keyword evidence="10" id="KW-0325">Glycoprotein</keyword>
<evidence type="ECO:0000256" key="9">
    <source>
        <dbReference type="ARBA" id="ARBA00023136"/>
    </source>
</evidence>
<sequence>MRILMTSSFTCLILFTDTRWTHSLPQRLTLDILPYLRTVSRDSPHGCPPTSSDPTAYVITPTYQRLTQEADLLRLCYTLMHAPHVRWIIVEDSDNKTELVYRTLQDCHGPDIIHLNVKSLPPGRRPGTNQMLPRHRGVSQRNEGLAWLRKCVLPTSRAGGVYFADDDNTYDVRVFDVVRKTNNISMWRVGFAGRLLSEGPVCLNGKVTGWRTAWAPRRRYPVDMAGFAIGLDLLAQFPEANLSHEVRAGHLETEFVSLFNIPRSQITPAPDDNCSTVRRTVNVSMWKVGLVGGLYKKDQYARVTGWRSSVIPARTFRTDMSGFAVALNLLATFPAAKFSHDVRQGFLETSFLLSLNVTMRDITPAPDENCSEVLAWHTQTNLPSVKMESQLAKKVKPVIPPKPKFQVVGDDY</sequence>
<dbReference type="OrthoDB" id="675023at2759"/>
<keyword evidence="7 16" id="KW-0735">Signal-anchor</keyword>
<evidence type="ECO:0000256" key="11">
    <source>
        <dbReference type="ARBA" id="ARBA00023211"/>
    </source>
</evidence>
<evidence type="ECO:0000256" key="12">
    <source>
        <dbReference type="ARBA" id="ARBA00047979"/>
    </source>
</evidence>
<dbReference type="InterPro" id="IPR005027">
    <property type="entry name" value="Glyco_trans_43"/>
</dbReference>
<evidence type="ECO:0000256" key="16">
    <source>
        <dbReference type="RuleBase" id="RU363127"/>
    </source>
</evidence>
<dbReference type="PANTHER" id="PTHR10896">
    <property type="entry name" value="GALACTOSYLGALACTOSYLXYLOSYLPROTEIN 3-BETA-GLUCURONOSYLTRANSFERASE BETA-1,3-GLUCURONYLTRANSFERASE"/>
    <property type="match status" value="1"/>
</dbReference>
<evidence type="ECO:0000256" key="7">
    <source>
        <dbReference type="ARBA" id="ARBA00022968"/>
    </source>
</evidence>
<dbReference type="InterPro" id="IPR029044">
    <property type="entry name" value="Nucleotide-diphossugar_trans"/>
</dbReference>
<dbReference type="PANTHER" id="PTHR10896:SF65">
    <property type="entry name" value="GALACTOSYLGALACTOSYLXYLOSYLPROTEIN 3-BETA-GLUCURONOSYLTRANSFERASE 3"/>
    <property type="match status" value="1"/>
</dbReference>
<evidence type="ECO:0000256" key="1">
    <source>
        <dbReference type="ARBA" id="ARBA00004606"/>
    </source>
</evidence>
<protein>
    <recommendedName>
        <fullName evidence="3 16">Galactosylgalactosylxylosylprotein 3-beta-glucuronosyltransferase</fullName>
        <ecNumber evidence="3 16">2.4.1.135</ecNumber>
    </recommendedName>
</protein>
<accession>A0A2T7NVZ6</accession>
<dbReference type="EC" id="2.4.1.135" evidence="3 16"/>
<dbReference type="STRING" id="400727.A0A2T7NVZ6"/>
<comment type="cofactor">
    <cofactor evidence="14 16">
        <name>Mn(2+)</name>
        <dbReference type="ChEBI" id="CHEBI:29035"/>
    </cofactor>
</comment>
<comment type="similarity">
    <text evidence="2 16">Belongs to the glycosyltransferase 43 family.</text>
</comment>
<organism evidence="18 19">
    <name type="scientific">Pomacea canaliculata</name>
    <name type="common">Golden apple snail</name>
    <dbReference type="NCBI Taxonomy" id="400727"/>
    <lineage>
        <taxon>Eukaryota</taxon>
        <taxon>Metazoa</taxon>
        <taxon>Spiralia</taxon>
        <taxon>Lophotrochozoa</taxon>
        <taxon>Mollusca</taxon>
        <taxon>Gastropoda</taxon>
        <taxon>Caenogastropoda</taxon>
        <taxon>Architaenioglossa</taxon>
        <taxon>Ampullarioidea</taxon>
        <taxon>Ampullariidae</taxon>
        <taxon>Pomacea</taxon>
    </lineage>
</organism>
<evidence type="ECO:0000256" key="10">
    <source>
        <dbReference type="ARBA" id="ARBA00023180"/>
    </source>
</evidence>
<dbReference type="GO" id="GO:0005975">
    <property type="term" value="P:carbohydrate metabolic process"/>
    <property type="evidence" value="ECO:0007669"/>
    <property type="project" value="TreeGrafter"/>
</dbReference>
<feature type="chain" id="PRO_5015552044" description="Galactosylgalactosylxylosylprotein 3-beta-glucuronosyltransferase" evidence="17">
    <location>
        <begin position="24"/>
        <end position="412"/>
    </location>
</feature>
<name>A0A2T7NVZ6_POMCA</name>
<feature type="active site" description="Proton donor/acceptor" evidence="13">
    <location>
        <position position="252"/>
    </location>
</feature>
<dbReference type="FunFam" id="3.90.550.10:FF:000044">
    <property type="entry name" value="Galactosylgalactosylxylosylprotein 3-beta-glucuronosyltransferase"/>
    <property type="match status" value="1"/>
</dbReference>
<keyword evidence="17" id="KW-0732">Signal</keyword>
<dbReference type="GO" id="GO:0050650">
    <property type="term" value="P:chondroitin sulfate proteoglycan biosynthetic process"/>
    <property type="evidence" value="ECO:0007669"/>
    <property type="project" value="TreeGrafter"/>
</dbReference>
<gene>
    <name evidence="18" type="ORF">C0Q70_15826</name>
</gene>
<keyword evidence="19" id="KW-1185">Reference proteome</keyword>
<keyword evidence="5" id="KW-0812">Transmembrane</keyword>
<evidence type="ECO:0000256" key="5">
    <source>
        <dbReference type="ARBA" id="ARBA00022692"/>
    </source>
</evidence>
<feature type="binding site" evidence="14">
    <location>
        <position position="167"/>
    </location>
    <ligand>
        <name>Mn(2+)</name>
        <dbReference type="ChEBI" id="CHEBI:29035"/>
    </ligand>
</feature>
<dbReference type="GO" id="GO:0046872">
    <property type="term" value="F:metal ion binding"/>
    <property type="evidence" value="ECO:0007669"/>
    <property type="project" value="UniProtKB-KW"/>
</dbReference>
<dbReference type="Pfam" id="PF03360">
    <property type="entry name" value="Glyco_transf_43"/>
    <property type="match status" value="1"/>
</dbReference>
<evidence type="ECO:0000256" key="3">
    <source>
        <dbReference type="ARBA" id="ARBA00012641"/>
    </source>
</evidence>
<dbReference type="GO" id="GO:0000139">
    <property type="term" value="C:Golgi membrane"/>
    <property type="evidence" value="ECO:0007669"/>
    <property type="project" value="UniProtKB-SubCell"/>
</dbReference>
<dbReference type="SUPFAM" id="SSF53448">
    <property type="entry name" value="Nucleotide-diphospho-sugar transferases"/>
    <property type="match status" value="2"/>
</dbReference>
<evidence type="ECO:0000256" key="4">
    <source>
        <dbReference type="ARBA" id="ARBA00022679"/>
    </source>
</evidence>
<keyword evidence="8" id="KW-1133">Transmembrane helix</keyword>
<evidence type="ECO:0000256" key="15">
    <source>
        <dbReference type="PIRSR" id="PIRSR605027-4"/>
    </source>
</evidence>
<keyword evidence="16" id="KW-0333">Golgi apparatus</keyword>